<dbReference type="Proteomes" id="UP001519667">
    <property type="component" value="Unassembled WGS sequence"/>
</dbReference>
<dbReference type="EMBL" id="JAGTIS010000003">
    <property type="protein sequence ID" value="MBT8766010.1"/>
    <property type="molecule type" value="Genomic_DNA"/>
</dbReference>
<evidence type="ECO:0000313" key="2">
    <source>
        <dbReference type="Proteomes" id="UP001519667"/>
    </source>
</evidence>
<proteinExistence type="predicted"/>
<sequence>MNHFAGKVVRGSQLMRGSLLRPWMFGLCVAPLGASVWAGSLSVGEEVNVDYLLNVTYGAAYRLNDPSRALVDGPIDPASGLPTTVNSDDGNRNFKQGSLINNRLSLLGEMDIKYRNYGAFVRASSFYDDVYQHPNDNDSPATVNKSGAHDHFTTHAQNLAGSRSRFLDAYVYGSFQTAEQSMLNLRAGRQVVQWGESLFFPNIAGAQSPADATKANVPGTEVKDILLPVGQFSGQWQLTPDFGVAAYYQYEYKRTELDPVGTYFSYTDVVGPGAEFIRAAPGFNIPRSPDDQPRDSGQWGVSTRFSLGNESELSLYYLRYHDKNPNVVMNFDGPFPTDYNVVYFDDIALTGASFSTRLGDFNVAGEVSYKDGVPVLVDSLIGPSATRADATQGNLSAIYLMGPMVLSDQTTFIGEVSYLHVNDVDPFEFAGEQSDELTLDRNSWAYQLLMTPSWNNVVDGWDLNMPITFAHQVRGAAAVGGAFGSLVGEGDKRASVGVNAKYLNNLELGMSYNAFLGDADLEKRPLADRDYLAISAKYSF</sequence>
<protein>
    <submittedName>
        <fullName evidence="1">DUF1302 domain-containing protein</fullName>
    </submittedName>
</protein>
<dbReference type="RefSeq" id="WP_215372607.1">
    <property type="nucleotide sequence ID" value="NZ_JAGTIS010000003.1"/>
</dbReference>
<comment type="caution">
    <text evidence="1">The sequence shown here is derived from an EMBL/GenBank/DDBJ whole genome shotgun (WGS) entry which is preliminary data.</text>
</comment>
<organism evidence="1 2">
    <name type="scientific">Metapseudomonas boanensis</name>
    <dbReference type="NCBI Taxonomy" id="2822138"/>
    <lineage>
        <taxon>Bacteria</taxon>
        <taxon>Pseudomonadati</taxon>
        <taxon>Pseudomonadota</taxon>
        <taxon>Gammaproteobacteria</taxon>
        <taxon>Pseudomonadales</taxon>
        <taxon>Pseudomonadaceae</taxon>
        <taxon>Metapseudomonas</taxon>
    </lineage>
</organism>
<name>A0ABS5XG32_9GAMM</name>
<keyword evidence="2" id="KW-1185">Reference proteome</keyword>
<gene>
    <name evidence="1" type="ORF">J7302_07685</name>
</gene>
<reference evidence="1 2" key="1">
    <citation type="submission" date="2021-04" db="EMBL/GenBank/DDBJ databases">
        <title>Pseudomonas boanensis sp. nov., a bacterium isolated from river water used for household purposes in Boane District, Mozambique.</title>
        <authorList>
            <person name="Nicklasson M."/>
            <person name="Martin-Rodriguez A.J."/>
            <person name="Thorell K."/>
            <person name="Neves L."/>
            <person name="Mussagy A."/>
            <person name="Rydberg H.A."/>
            <person name="Hernroth B."/>
            <person name="Svensson-Stadler L."/>
            <person name="Sjoling A."/>
        </authorList>
    </citation>
    <scope>NUCLEOTIDE SEQUENCE [LARGE SCALE GENOMIC DNA]</scope>
    <source>
        <strain evidence="1 2">DB1</strain>
    </source>
</reference>
<dbReference type="Pfam" id="PF06980">
    <property type="entry name" value="DUF1302"/>
    <property type="match status" value="1"/>
</dbReference>
<dbReference type="InterPro" id="IPR010727">
    <property type="entry name" value="DUF1302"/>
</dbReference>
<evidence type="ECO:0000313" key="1">
    <source>
        <dbReference type="EMBL" id="MBT8766010.1"/>
    </source>
</evidence>
<accession>A0ABS5XG32</accession>